<dbReference type="Proteomes" id="UP000254802">
    <property type="component" value="Unassembled WGS sequence"/>
</dbReference>
<evidence type="ECO:0000256" key="6">
    <source>
        <dbReference type="ARBA" id="ARBA00022801"/>
    </source>
</evidence>
<keyword evidence="3" id="KW-0540">Nuclease</keyword>
<dbReference type="EMBL" id="UGPN01000002">
    <property type="protein sequence ID" value="STY63780.1"/>
    <property type="molecule type" value="Genomic_DNA"/>
</dbReference>
<dbReference type="STRING" id="75985.WC39_06940"/>
<dbReference type="NCBIfam" id="TIGR00043">
    <property type="entry name" value="rRNA maturation RNase YbeY"/>
    <property type="match status" value="1"/>
</dbReference>
<evidence type="ECO:0000256" key="5">
    <source>
        <dbReference type="ARBA" id="ARBA00022759"/>
    </source>
</evidence>
<dbReference type="Pfam" id="PF02130">
    <property type="entry name" value="YbeY"/>
    <property type="match status" value="1"/>
</dbReference>
<sequence length="90" mass="10511">MENLYIDLQIACENTENLPSEQQFYTWVQKALAVEAKTDDFPESEITIRIVDEAESHELNLTYRGKDKPTNVLSFPFEAPKESKCHYWVI</sequence>
<dbReference type="SUPFAM" id="SSF55486">
    <property type="entry name" value="Metalloproteases ('zincins'), catalytic domain"/>
    <property type="match status" value="1"/>
</dbReference>
<evidence type="ECO:0000256" key="1">
    <source>
        <dbReference type="ARBA" id="ARBA00001947"/>
    </source>
</evidence>
<dbReference type="GO" id="GO:0006364">
    <property type="term" value="P:rRNA processing"/>
    <property type="evidence" value="ECO:0007669"/>
    <property type="project" value="InterPro"/>
</dbReference>
<dbReference type="GO" id="GO:0004519">
    <property type="term" value="F:endonuclease activity"/>
    <property type="evidence" value="ECO:0007669"/>
    <property type="project" value="UniProtKB-KW"/>
</dbReference>
<evidence type="ECO:0000256" key="7">
    <source>
        <dbReference type="ARBA" id="ARBA00022833"/>
    </source>
</evidence>
<dbReference type="GO" id="GO:0046872">
    <property type="term" value="F:metal ion binding"/>
    <property type="evidence" value="ECO:0007669"/>
    <property type="project" value="UniProtKB-KW"/>
</dbReference>
<accession>A0A378N5X2</accession>
<protein>
    <submittedName>
        <fullName evidence="8">Probable rRNA maturation factor</fullName>
    </submittedName>
</protein>
<proteinExistence type="inferred from homology"/>
<dbReference type="AlphaFoldDB" id="A0A378N5X2"/>
<dbReference type="InterPro" id="IPR023091">
    <property type="entry name" value="MetalPrtase_cat_dom_sf_prd"/>
</dbReference>
<evidence type="ECO:0000256" key="3">
    <source>
        <dbReference type="ARBA" id="ARBA00022722"/>
    </source>
</evidence>
<keyword evidence="4" id="KW-0479">Metal-binding</keyword>
<reference evidence="8 9" key="1">
    <citation type="submission" date="2018-06" db="EMBL/GenBank/DDBJ databases">
        <authorList>
            <consortium name="Pathogen Informatics"/>
            <person name="Doyle S."/>
        </authorList>
    </citation>
    <scope>NUCLEOTIDE SEQUENCE [LARGE SCALE GENOMIC DNA]</scope>
    <source>
        <strain evidence="8 9">NCTC10638</strain>
    </source>
</reference>
<evidence type="ECO:0000313" key="8">
    <source>
        <dbReference type="EMBL" id="STY63780.1"/>
    </source>
</evidence>
<dbReference type="Gene3D" id="3.40.390.30">
    <property type="entry name" value="Metalloproteases ('zincins'), catalytic domain"/>
    <property type="match status" value="1"/>
</dbReference>
<organism evidence="8 9">
    <name type="scientific">Mannheimia haemolytica</name>
    <name type="common">Pasteurella haemolytica</name>
    <dbReference type="NCBI Taxonomy" id="75985"/>
    <lineage>
        <taxon>Bacteria</taxon>
        <taxon>Pseudomonadati</taxon>
        <taxon>Pseudomonadota</taxon>
        <taxon>Gammaproteobacteria</taxon>
        <taxon>Pasteurellales</taxon>
        <taxon>Pasteurellaceae</taxon>
        <taxon>Mannheimia</taxon>
    </lineage>
</organism>
<comment type="cofactor">
    <cofactor evidence="1">
        <name>Zn(2+)</name>
        <dbReference type="ChEBI" id="CHEBI:29105"/>
    </cofactor>
</comment>
<dbReference type="InterPro" id="IPR002036">
    <property type="entry name" value="YbeY"/>
</dbReference>
<name>A0A378N5X2_MANHA</name>
<keyword evidence="6" id="KW-0378">Hydrolase</keyword>
<keyword evidence="7" id="KW-0862">Zinc</keyword>
<evidence type="ECO:0000256" key="4">
    <source>
        <dbReference type="ARBA" id="ARBA00022723"/>
    </source>
</evidence>
<dbReference type="GO" id="GO:0004222">
    <property type="term" value="F:metalloendopeptidase activity"/>
    <property type="evidence" value="ECO:0007669"/>
    <property type="project" value="InterPro"/>
</dbReference>
<evidence type="ECO:0000313" key="9">
    <source>
        <dbReference type="Proteomes" id="UP000254802"/>
    </source>
</evidence>
<keyword evidence="5" id="KW-0255">Endonuclease</keyword>
<gene>
    <name evidence="8" type="ORF">NCTC10638_02950</name>
</gene>
<evidence type="ECO:0000256" key="2">
    <source>
        <dbReference type="ARBA" id="ARBA00010875"/>
    </source>
</evidence>
<comment type="similarity">
    <text evidence="2">Belongs to the endoribonuclease YbeY family.</text>
</comment>